<comment type="caution">
    <text evidence="1">The sequence shown here is derived from an EMBL/GenBank/DDBJ whole genome shotgun (WGS) entry which is preliminary data.</text>
</comment>
<name>A0A208ZU85_YERIN</name>
<protein>
    <submittedName>
        <fullName evidence="1">Uncharacterized protein</fullName>
    </submittedName>
</protein>
<dbReference type="EMBL" id="NHOI01000031">
    <property type="protein sequence ID" value="OVZ84025.1"/>
    <property type="molecule type" value="Genomic_DNA"/>
</dbReference>
<organism evidence="1 2">
    <name type="scientific">Yersinia intermedia</name>
    <dbReference type="NCBI Taxonomy" id="631"/>
    <lineage>
        <taxon>Bacteria</taxon>
        <taxon>Pseudomonadati</taxon>
        <taxon>Pseudomonadota</taxon>
        <taxon>Gammaproteobacteria</taxon>
        <taxon>Enterobacterales</taxon>
        <taxon>Yersiniaceae</taxon>
        <taxon>Yersinia</taxon>
    </lineage>
</organism>
<reference evidence="1 2" key="1">
    <citation type="submission" date="2017-05" db="EMBL/GenBank/DDBJ databases">
        <title>Whole genome sequencing of Yersinia kristensenii.</title>
        <authorList>
            <person name="Campioni F."/>
        </authorList>
    </citation>
    <scope>NUCLEOTIDE SEQUENCE [LARGE SCALE GENOMIC DNA]</scope>
    <source>
        <strain evidence="1 2">CFSAN060536</strain>
    </source>
</reference>
<proteinExistence type="predicted"/>
<gene>
    <name evidence="1" type="ORF">CBW57_18395</name>
</gene>
<sequence length="62" mass="7124">MRSLTGYHYDYPPSARPFCHFCCFAAARNGHQRDSTARVYLPCTYLDHRPATPPAINKLRPN</sequence>
<dbReference type="AlphaFoldDB" id="A0A208ZU85"/>
<accession>A0A208ZU85</accession>
<evidence type="ECO:0000313" key="2">
    <source>
        <dbReference type="Proteomes" id="UP000196440"/>
    </source>
</evidence>
<evidence type="ECO:0000313" key="1">
    <source>
        <dbReference type="EMBL" id="OVZ84025.1"/>
    </source>
</evidence>
<dbReference type="Proteomes" id="UP000196440">
    <property type="component" value="Unassembled WGS sequence"/>
</dbReference>